<sequence length="276" mass="32041">MKKVNLSIENGQPIITEIKPVEVNGERVLTTEQLGEVYGTDLNNIKNNFNNHKDKFIKGKHYYFLQGEKLKEFKNQVNDIDLVGKRAASLYLWTERGANRHCKILDTDKAWEQFDNLEETYFRVKENKVEVNQLSPELQMFNNLFKALATTELEQKKLNAAVQETKEEVQAIRDVITINPKEEWRKETNKLIGKICYKLQDYKTPKDKIYRALEERAKCKLSIRLKNLQARAALNGMAQSQIDKLNNLDVIANDVRLKEIYISIVSQMAIKHGIKA</sequence>
<gene>
    <name evidence="3" type="ORF">EXM56_02800</name>
</gene>
<dbReference type="EMBL" id="SGKT01000004">
    <property type="protein sequence ID" value="NEZ74294.1"/>
    <property type="molecule type" value="Genomic_DNA"/>
</dbReference>
<dbReference type="Pfam" id="PF10543">
    <property type="entry name" value="ORF6N"/>
    <property type="match status" value="1"/>
</dbReference>
<evidence type="ECO:0000313" key="3">
    <source>
        <dbReference type="EMBL" id="NEZ74294.1"/>
    </source>
</evidence>
<protein>
    <submittedName>
        <fullName evidence="3">ORF6N domain-containing protein</fullName>
    </submittedName>
</protein>
<comment type="caution">
    <text evidence="3">The sequence shown here is derived from an EMBL/GenBank/DDBJ whole genome shotgun (WGS) entry which is preliminary data.</text>
</comment>
<dbReference type="AlphaFoldDB" id="A0A6G4CNT7"/>
<evidence type="ECO:0000259" key="2">
    <source>
        <dbReference type="Pfam" id="PF10543"/>
    </source>
</evidence>
<feature type="domain" description="KilA-N DNA-binding" evidence="2">
    <location>
        <begin position="19"/>
        <end position="104"/>
    </location>
</feature>
<dbReference type="InterPro" id="IPR018873">
    <property type="entry name" value="KilA-N_DNA-bd_domain"/>
</dbReference>
<organism evidence="3">
    <name type="scientific">Clostridium botulinum</name>
    <dbReference type="NCBI Taxonomy" id="1491"/>
    <lineage>
        <taxon>Bacteria</taxon>
        <taxon>Bacillati</taxon>
        <taxon>Bacillota</taxon>
        <taxon>Clostridia</taxon>
        <taxon>Eubacteriales</taxon>
        <taxon>Clostridiaceae</taxon>
        <taxon>Clostridium</taxon>
    </lineage>
</organism>
<keyword evidence="1" id="KW-0175">Coiled coil</keyword>
<name>A0A6G4CNT7_CLOBO</name>
<evidence type="ECO:0000256" key="1">
    <source>
        <dbReference type="SAM" id="Coils"/>
    </source>
</evidence>
<proteinExistence type="predicted"/>
<feature type="coiled-coil region" evidence="1">
    <location>
        <begin position="148"/>
        <end position="175"/>
    </location>
</feature>
<accession>A0A6G4CNT7</accession>
<reference evidence="3" key="1">
    <citation type="submission" date="2019-02" db="EMBL/GenBank/DDBJ databases">
        <title>Genome sequencing of Clostridium botulinum clinical isolates.</title>
        <authorList>
            <person name="Brunt J."/>
            <person name="Van Vliet A.H.M."/>
            <person name="Stringer S.C."/>
            <person name="Grant K.A."/>
            <person name="Carter A.C."/>
            <person name="Peck M.W."/>
        </authorList>
    </citation>
    <scope>NUCLEOTIDE SEQUENCE</scope>
    <source>
        <strain evidence="3">H114400598</strain>
    </source>
</reference>